<evidence type="ECO:0000256" key="2">
    <source>
        <dbReference type="ARBA" id="ARBA00022448"/>
    </source>
</evidence>
<sequence>MTTLDLAPSGAGAPRVATDCFGHPKGLLYLAFAETWERFSYSGMQALLVLYMVEQLLLPGHVEHVAGFAAFRASVLAVTGPLTPAATASVIFGLYTGLVYVTPLIGGFLADRWFGRTAMVTAGAILMAIGHFLMAFEASFLLALACLIVGVGGFKGNISTQVGALYAEGDHRRAQAFQVFYMGINVGLIFAPLVCGTLGERVGWHWGFGAAGVGMLVGLAIYLSGRRWLPPEPVRGASDERIKPPALSREEWLRTVALVGLLPILAGATLGNYQIFNTYLVWAKDSYDLSLFGQAMPVTWLLSFGGFTSVGLIALSVTFWNWWGRRWREPSELGKIAIGAAIMALAPLILSAAAIRAQDGHKVSLGWAVAFELVNDLGYANLVPVSYALFTRLAPPQIAGTMVAVCLLQFFLVNLMVGALGTLLAPLGGPAFWLLHAAIVGGAAAVFMLLWRIFGARLAVS</sequence>
<keyword evidence="6 8" id="KW-1133">Transmembrane helix</keyword>
<dbReference type="Pfam" id="PF00854">
    <property type="entry name" value="PTR2"/>
    <property type="match status" value="1"/>
</dbReference>
<reference evidence="10" key="1">
    <citation type="submission" date="2021-04" db="EMBL/GenBank/DDBJ databases">
        <title>The complete genome sequence of Caulobacter sp. S6.</title>
        <authorList>
            <person name="Tang Y."/>
            <person name="Ouyang W."/>
            <person name="Liu Q."/>
            <person name="Huang B."/>
            <person name="Guo Z."/>
            <person name="Lei P."/>
        </authorList>
    </citation>
    <scope>NUCLEOTIDE SEQUENCE</scope>
    <source>
        <strain evidence="10">S6</strain>
    </source>
</reference>
<dbReference type="AlphaFoldDB" id="A0A975IYE2"/>
<keyword evidence="7 8" id="KW-0472">Membrane</keyword>
<dbReference type="Proteomes" id="UP000676409">
    <property type="component" value="Chromosome"/>
</dbReference>
<evidence type="ECO:0000256" key="4">
    <source>
        <dbReference type="ARBA" id="ARBA00022692"/>
    </source>
</evidence>
<dbReference type="Gene3D" id="1.20.1250.20">
    <property type="entry name" value="MFS general substrate transporter like domains"/>
    <property type="match status" value="2"/>
</dbReference>
<feature type="transmembrane region" description="Helical" evidence="8">
    <location>
        <begin position="140"/>
        <end position="158"/>
    </location>
</feature>
<feature type="transmembrane region" description="Helical" evidence="8">
    <location>
        <begin position="300"/>
        <end position="324"/>
    </location>
</feature>
<feature type="transmembrane region" description="Helical" evidence="8">
    <location>
        <begin position="367"/>
        <end position="390"/>
    </location>
</feature>
<dbReference type="CDD" id="cd17346">
    <property type="entry name" value="MFS_DtpA_like"/>
    <property type="match status" value="1"/>
</dbReference>
<dbReference type="PANTHER" id="PTHR23517:SF15">
    <property type="entry name" value="PROTON-DEPENDENT OLIGOPEPTIDE FAMILY TRANSPORT PROTEIN"/>
    <property type="match status" value="1"/>
</dbReference>
<feature type="transmembrane region" description="Helical" evidence="8">
    <location>
        <begin position="179"/>
        <end position="199"/>
    </location>
</feature>
<proteinExistence type="predicted"/>
<evidence type="ECO:0000256" key="7">
    <source>
        <dbReference type="ARBA" id="ARBA00023136"/>
    </source>
</evidence>
<evidence type="ECO:0000259" key="9">
    <source>
        <dbReference type="PROSITE" id="PS50850"/>
    </source>
</evidence>
<dbReference type="InterPro" id="IPR050171">
    <property type="entry name" value="MFS_Transporters"/>
</dbReference>
<dbReference type="GO" id="GO:0005886">
    <property type="term" value="C:plasma membrane"/>
    <property type="evidence" value="ECO:0007669"/>
    <property type="project" value="UniProtKB-SubCell"/>
</dbReference>
<evidence type="ECO:0000256" key="6">
    <source>
        <dbReference type="ARBA" id="ARBA00022989"/>
    </source>
</evidence>
<feature type="transmembrane region" description="Helical" evidence="8">
    <location>
        <begin position="205"/>
        <end position="225"/>
    </location>
</feature>
<dbReference type="EMBL" id="CP073078">
    <property type="protein sequence ID" value="QUD90361.1"/>
    <property type="molecule type" value="Genomic_DNA"/>
</dbReference>
<keyword evidence="11" id="KW-1185">Reference proteome</keyword>
<dbReference type="PROSITE" id="PS50850">
    <property type="entry name" value="MFS"/>
    <property type="match status" value="1"/>
</dbReference>
<dbReference type="InterPro" id="IPR000109">
    <property type="entry name" value="POT_fam"/>
</dbReference>
<evidence type="ECO:0000313" key="11">
    <source>
        <dbReference type="Proteomes" id="UP000676409"/>
    </source>
</evidence>
<feature type="transmembrane region" description="Helical" evidence="8">
    <location>
        <begin position="402"/>
        <end position="425"/>
    </location>
</feature>
<evidence type="ECO:0000256" key="3">
    <source>
        <dbReference type="ARBA" id="ARBA00022475"/>
    </source>
</evidence>
<dbReference type="GO" id="GO:1904680">
    <property type="term" value="F:peptide transmembrane transporter activity"/>
    <property type="evidence" value="ECO:0007669"/>
    <property type="project" value="InterPro"/>
</dbReference>
<dbReference type="KEGG" id="caul:KCG34_11110"/>
<accession>A0A975IYE2</accession>
<dbReference type="InterPro" id="IPR020846">
    <property type="entry name" value="MFS_dom"/>
</dbReference>
<dbReference type="SUPFAM" id="SSF103473">
    <property type="entry name" value="MFS general substrate transporter"/>
    <property type="match status" value="1"/>
</dbReference>
<dbReference type="PANTHER" id="PTHR23517">
    <property type="entry name" value="RESISTANCE PROTEIN MDTM, PUTATIVE-RELATED-RELATED"/>
    <property type="match status" value="1"/>
</dbReference>
<feature type="transmembrane region" description="Helical" evidence="8">
    <location>
        <begin position="256"/>
        <end position="280"/>
    </location>
</feature>
<feature type="transmembrane region" description="Helical" evidence="8">
    <location>
        <begin position="336"/>
        <end position="355"/>
    </location>
</feature>
<keyword evidence="4 8" id="KW-0812">Transmembrane</keyword>
<feature type="domain" description="Major facilitator superfamily (MFS) profile" evidence="9">
    <location>
        <begin position="48"/>
        <end position="454"/>
    </location>
</feature>
<evidence type="ECO:0000256" key="8">
    <source>
        <dbReference type="SAM" id="Phobius"/>
    </source>
</evidence>
<feature type="transmembrane region" description="Helical" evidence="8">
    <location>
        <begin position="82"/>
        <end position="101"/>
    </location>
</feature>
<dbReference type="InterPro" id="IPR005279">
    <property type="entry name" value="Dipep/tripep_permease"/>
</dbReference>
<dbReference type="GO" id="GO:0015833">
    <property type="term" value="P:peptide transport"/>
    <property type="evidence" value="ECO:0007669"/>
    <property type="project" value="UniProtKB-KW"/>
</dbReference>
<keyword evidence="3" id="KW-1003">Cell membrane</keyword>
<gene>
    <name evidence="10" type="ORF">KCG34_11110</name>
</gene>
<dbReference type="NCBIfam" id="TIGR00924">
    <property type="entry name" value="yjdL_sub1_fam"/>
    <property type="match status" value="1"/>
</dbReference>
<comment type="subcellular location">
    <subcellularLocation>
        <location evidence="1">Cell membrane</location>
        <topology evidence="1">Multi-pass membrane protein</topology>
    </subcellularLocation>
</comment>
<feature type="transmembrane region" description="Helical" evidence="8">
    <location>
        <begin position="431"/>
        <end position="451"/>
    </location>
</feature>
<evidence type="ECO:0000256" key="1">
    <source>
        <dbReference type="ARBA" id="ARBA00004651"/>
    </source>
</evidence>
<dbReference type="InterPro" id="IPR036259">
    <property type="entry name" value="MFS_trans_sf"/>
</dbReference>
<keyword evidence="5" id="KW-0571">Peptide transport</keyword>
<feature type="transmembrane region" description="Helical" evidence="8">
    <location>
        <begin position="113"/>
        <end position="134"/>
    </location>
</feature>
<keyword evidence="5" id="KW-0653">Protein transport</keyword>
<keyword evidence="2" id="KW-0813">Transport</keyword>
<evidence type="ECO:0000313" key="10">
    <source>
        <dbReference type="EMBL" id="QUD90361.1"/>
    </source>
</evidence>
<organism evidence="10 11">
    <name type="scientific">Phenylobacterium montanum</name>
    <dbReference type="NCBI Taxonomy" id="2823693"/>
    <lineage>
        <taxon>Bacteria</taxon>
        <taxon>Pseudomonadati</taxon>
        <taxon>Pseudomonadota</taxon>
        <taxon>Alphaproteobacteria</taxon>
        <taxon>Caulobacterales</taxon>
        <taxon>Caulobacteraceae</taxon>
        <taxon>Phenylobacterium</taxon>
    </lineage>
</organism>
<dbReference type="RefSeq" id="WP_211940412.1">
    <property type="nucleotide sequence ID" value="NZ_CP073078.1"/>
</dbReference>
<evidence type="ECO:0000256" key="5">
    <source>
        <dbReference type="ARBA" id="ARBA00022856"/>
    </source>
</evidence>
<name>A0A975IYE2_9CAUL</name>
<protein>
    <submittedName>
        <fullName evidence="10">Peptide MFS transporter</fullName>
    </submittedName>
</protein>